<dbReference type="Proteomes" id="UP000001817">
    <property type="component" value="Chromosome 2"/>
</dbReference>
<feature type="modified residue" description="4-aspartylphosphate" evidence="7">
    <location>
        <position position="1585"/>
    </location>
</feature>
<dbReference type="PROSITE" id="PS50112">
    <property type="entry name" value="PAS"/>
    <property type="match status" value="1"/>
</dbReference>
<dbReference type="NCBIfam" id="TIGR00229">
    <property type="entry name" value="sensory_box"/>
    <property type="match status" value="1"/>
</dbReference>
<dbReference type="KEGG" id="bxb:DR64_5565"/>
<dbReference type="InterPro" id="IPR011006">
    <property type="entry name" value="CheY-like_superfamily"/>
</dbReference>
<dbReference type="InterPro" id="IPR036097">
    <property type="entry name" value="HisK_dim/P_sf"/>
</dbReference>
<evidence type="ECO:0000259" key="8">
    <source>
        <dbReference type="PROSITE" id="PS50109"/>
    </source>
</evidence>
<dbReference type="InterPro" id="IPR003018">
    <property type="entry name" value="GAF"/>
</dbReference>
<dbReference type="InterPro" id="IPR035965">
    <property type="entry name" value="PAS-like_dom_sf"/>
</dbReference>
<evidence type="ECO:0000313" key="11">
    <source>
        <dbReference type="EMBL" id="ABE35722.1"/>
    </source>
</evidence>
<evidence type="ECO:0000256" key="5">
    <source>
        <dbReference type="ARBA" id="ARBA00022679"/>
    </source>
</evidence>
<comment type="catalytic activity">
    <reaction evidence="1">
        <text>ATP + protein L-histidine = ADP + protein N-phospho-L-histidine.</text>
        <dbReference type="EC" id="2.7.13.3"/>
    </reaction>
</comment>
<evidence type="ECO:0000259" key="9">
    <source>
        <dbReference type="PROSITE" id="PS50110"/>
    </source>
</evidence>
<dbReference type="Pfam" id="PF00512">
    <property type="entry name" value="HisKA"/>
    <property type="match status" value="1"/>
</dbReference>
<evidence type="ECO:0000256" key="7">
    <source>
        <dbReference type="PROSITE-ProRule" id="PRU00169"/>
    </source>
</evidence>
<dbReference type="CDD" id="cd00130">
    <property type="entry name" value="PAS"/>
    <property type="match status" value="1"/>
</dbReference>
<dbReference type="GO" id="GO:0005886">
    <property type="term" value="C:plasma membrane"/>
    <property type="evidence" value="ECO:0007669"/>
    <property type="project" value="UniProtKB-SubCell"/>
</dbReference>
<feature type="modified residue" description="4-aspartylphosphate" evidence="7">
    <location>
        <position position="1428"/>
    </location>
</feature>
<evidence type="ECO:0000313" key="12">
    <source>
        <dbReference type="Proteomes" id="UP000001817"/>
    </source>
</evidence>
<dbReference type="RefSeq" id="WP_011492993.1">
    <property type="nucleotide sequence ID" value="NC_007952.1"/>
</dbReference>
<dbReference type="eggNOG" id="COG4191">
    <property type="taxonomic scope" value="Bacteria"/>
</dbReference>
<dbReference type="FunFam" id="3.30.565.10:FF:000006">
    <property type="entry name" value="Sensor histidine kinase WalK"/>
    <property type="match status" value="1"/>
</dbReference>
<dbReference type="PROSITE" id="PS50110">
    <property type="entry name" value="RESPONSE_REGULATORY"/>
    <property type="match status" value="3"/>
</dbReference>
<dbReference type="Gene3D" id="3.40.50.2300">
    <property type="match status" value="3"/>
</dbReference>
<dbReference type="Pfam" id="PF13185">
    <property type="entry name" value="GAF_2"/>
    <property type="match status" value="1"/>
</dbReference>
<keyword evidence="4 7" id="KW-0597">Phosphoprotein</keyword>
<dbReference type="SMART" id="SM00387">
    <property type="entry name" value="HATPase_c"/>
    <property type="match status" value="2"/>
</dbReference>
<dbReference type="SMART" id="SM00091">
    <property type="entry name" value="PAS"/>
    <property type="match status" value="1"/>
</dbReference>
<dbReference type="PRINTS" id="PR00344">
    <property type="entry name" value="BCTRLSENSOR"/>
</dbReference>
<dbReference type="Gene3D" id="3.30.450.20">
    <property type="entry name" value="PAS domain"/>
    <property type="match status" value="2"/>
</dbReference>
<dbReference type="SUPFAM" id="SSF52172">
    <property type="entry name" value="CheY-like"/>
    <property type="match status" value="3"/>
</dbReference>
<dbReference type="InterPro" id="IPR029016">
    <property type="entry name" value="GAF-like_dom_sf"/>
</dbReference>
<dbReference type="SUPFAM" id="SSF55785">
    <property type="entry name" value="PYP-like sensor domain (PAS domain)"/>
    <property type="match status" value="1"/>
</dbReference>
<dbReference type="GO" id="GO:0000155">
    <property type="term" value="F:phosphorelay sensor kinase activity"/>
    <property type="evidence" value="ECO:0007669"/>
    <property type="project" value="InterPro"/>
</dbReference>
<feature type="domain" description="Response regulatory" evidence="9">
    <location>
        <begin position="661"/>
        <end position="777"/>
    </location>
</feature>
<proteinExistence type="predicted"/>
<feature type="domain" description="Histidine kinase" evidence="8">
    <location>
        <begin position="1135"/>
        <end position="1358"/>
    </location>
</feature>
<comment type="subcellular location">
    <subcellularLocation>
        <location evidence="2">Cell inner membrane</location>
        <topology evidence="2">Multi-pass membrane protein</topology>
    </subcellularLocation>
</comment>
<dbReference type="OrthoDB" id="5389366at2"/>
<dbReference type="InterPro" id="IPR003594">
    <property type="entry name" value="HATPase_dom"/>
</dbReference>
<dbReference type="PANTHER" id="PTHR43547">
    <property type="entry name" value="TWO-COMPONENT HISTIDINE KINASE"/>
    <property type="match status" value="1"/>
</dbReference>
<dbReference type="SMART" id="SM00065">
    <property type="entry name" value="GAF"/>
    <property type="match status" value="1"/>
</dbReference>
<dbReference type="SMART" id="SM00388">
    <property type="entry name" value="HisKA"/>
    <property type="match status" value="2"/>
</dbReference>
<dbReference type="InterPro" id="IPR004358">
    <property type="entry name" value="Sig_transdc_His_kin-like_C"/>
</dbReference>
<dbReference type="SUPFAM" id="SSF55781">
    <property type="entry name" value="GAF domain-like"/>
    <property type="match status" value="2"/>
</dbReference>
<dbReference type="eggNOG" id="COG2202">
    <property type="taxonomic scope" value="Bacteria"/>
</dbReference>
<dbReference type="eggNOG" id="COG0784">
    <property type="taxonomic scope" value="Bacteria"/>
</dbReference>
<keyword evidence="6 11" id="KW-0418">Kinase</keyword>
<dbReference type="InterPro" id="IPR013655">
    <property type="entry name" value="PAS_fold_3"/>
</dbReference>
<feature type="domain" description="Histidine kinase" evidence="8">
    <location>
        <begin position="374"/>
        <end position="602"/>
    </location>
</feature>
<dbReference type="PANTHER" id="PTHR43547:SF2">
    <property type="entry name" value="HYBRID SIGNAL TRANSDUCTION HISTIDINE KINASE C"/>
    <property type="match status" value="1"/>
</dbReference>
<evidence type="ECO:0000256" key="2">
    <source>
        <dbReference type="ARBA" id="ARBA00004429"/>
    </source>
</evidence>
<dbReference type="InterPro" id="IPR036890">
    <property type="entry name" value="HATPase_C_sf"/>
</dbReference>
<evidence type="ECO:0000256" key="4">
    <source>
        <dbReference type="ARBA" id="ARBA00022553"/>
    </source>
</evidence>
<protein>
    <recommendedName>
        <fullName evidence="3">histidine kinase</fullName>
        <ecNumber evidence="3">2.7.13.3</ecNumber>
    </recommendedName>
</protein>
<dbReference type="CDD" id="cd17574">
    <property type="entry name" value="REC_OmpR"/>
    <property type="match status" value="1"/>
</dbReference>
<dbReference type="CDD" id="cd18161">
    <property type="entry name" value="REC_hyHK_blue-like"/>
    <property type="match status" value="1"/>
</dbReference>
<keyword evidence="5 11" id="KW-0808">Transferase</keyword>
<dbReference type="EC" id="2.7.13.3" evidence="3"/>
<feature type="domain" description="Response regulatory" evidence="9">
    <location>
        <begin position="1378"/>
        <end position="1494"/>
    </location>
</feature>
<dbReference type="InterPro" id="IPR003661">
    <property type="entry name" value="HisK_dim/P_dom"/>
</dbReference>
<accession>Q13JL7</accession>
<dbReference type="SMART" id="SM00448">
    <property type="entry name" value="REC"/>
    <property type="match status" value="3"/>
</dbReference>
<evidence type="ECO:0000259" key="10">
    <source>
        <dbReference type="PROSITE" id="PS50112"/>
    </source>
</evidence>
<name>Q13JL7_PARXL</name>
<dbReference type="eggNOG" id="COG2205">
    <property type="taxonomic scope" value="Bacteria"/>
</dbReference>
<dbReference type="KEGG" id="bxe:Bxe_B0221"/>
<sequence>MSRRVEEIALKEPDRFVSDESPDGFDAPSFLAGGGELGALIRAYDWTQTALGPPENWPQGLKIAIRIMLTSRQPIWIGWRDELLYFYNDPYKSIIGGKHPAALGQPTKVVWREIWTDIEPLLNTALAGAEGIFVEQKLLIMERNGFPEETYYTFSYSPIPGDDGEPGGIICANSDGTAQVVGERQLALLKELAAVSPNGRDWRHACELSARALQANPQDLPFALLYAAEPGSDTVALVGACGIEPGHAAAPQTMKLDGEALWPVVDVFDTQAPRLVGDLTQRFGTALPSGPWHIPPQQAVILPVSPGSESTQTVVLVAGLNPCRLFDDAYRSFLNLAAGQIGAAIGYARAYEEERRRAEALAEIDRAKTTFFSNISHEFRTPLTLMLGPLEELLAKPQLAAGGDNARVGSDIEDRALIEITHRNGLRLLKLVNALLDFSRIEAGRMQIHMQPTDVASFTAELASLFQSAIEAAGLRLEVEIPAAPVVVQLDREMWEKVVMNLLSNAYKFTFFGTIRVAVRVVAGAGVEVSVTDSGIGIAEEEVPRLFERFHRVAGAPGRSVEGSGIGLAMVQELVKLHGGTVRVDSALGEGACFTVSLPHGAVPAQPDEESVHAAMSRHARTYVDAALRWSPENEIVADAPAETALAGAAPPIAAPVAAARLLVVDDNADLREYMSRILRAAGHEVRLATDGQAALEAARQERPDLVLSDVMMPRLDGFGLLRALRADPELRDTPVLMLSARAGEEARVDGIEHGADDYLTKPFSARELLARVSGNLQLARLRRETETKLREESRTLEILNRVGSTVAAELDLNRAVQIVTDAATELTGAAFGSFFYNVLDDKGGSYMLYTLSGVPKETFGQFPMPRNTAVFAPTFMGEGIVRVSDITQDPRYGHNAPHRGMPEGHLKVRSYLAAPVQSRSGEVVGGLFFGHPEPGVFTERAERIVAGVAAQAAIAIDNARLYQAAQTEIAERTKAQSALHDLNETLERRVIETVADRDRLWELSEDLLVVADIEGRLQRVSPSWSNALGHNTHWLMSRSYVDLVHPDDVEVVRAHLAELRRTGVPVRYENRFKRIDGTWRWVAWTLALDPDTARIHGVGRDVTADKETTEALRHAEEALRMAQKMEAIGKLTGGVAHDFNNLLQVIGGNLQLLAKDVAGSEKPEQRVRNALAGVARGANLASQLLAFGRRQPLAPKVVNLGRFVRGLDDMLRRALGDGVEIETIVSGGLWNTLVDPFQVENALLNLAINARDAMNGHGKLTIEAGNAALDDAYAKRNAEVTPGQYVMLAVTDTGAGMPPEVRERVFEPFFTTKPEGQGTGLGLSMVYGFVKQSGGHVKIYSEEGHGTTIRIYLPRVREQEDLETNIDAGPAKGGTETVLVVEDDEEVRTTVVEMLSDLGYRVLKAKDAQSALAIVESGVPIDVLFTDVVMPGPLRSTELARKARERLPAIAVLFTSGYTDNAIVHSGRLDEGIELLSKPYTHEALARKIRYVLQTQNPQAAEIAEAGQHLLDIDPPAMPDSADSADSVAAQPRPRILLVEDDELVRASTAELLRMFEFDILEAEGEHDAKQILSEHAISVMLTDVGLAGKSGVDLALEVCAGRPDLRVIFLTGYDLVLTPEQRKVLPHAILLRKPYDLLDLIDALKTPLR</sequence>
<dbReference type="Gene3D" id="3.30.450.40">
    <property type="match status" value="1"/>
</dbReference>
<dbReference type="PROSITE" id="PS50109">
    <property type="entry name" value="HIS_KIN"/>
    <property type="match status" value="2"/>
</dbReference>
<dbReference type="SUPFAM" id="SSF47384">
    <property type="entry name" value="Homodimeric domain of signal transducing histidine kinase"/>
    <property type="match status" value="2"/>
</dbReference>
<dbReference type="Gene3D" id="3.30.565.10">
    <property type="entry name" value="Histidine kinase-like ATPase, C-terminal domain"/>
    <property type="match status" value="2"/>
</dbReference>
<dbReference type="CDD" id="cd16919">
    <property type="entry name" value="HATPase_CckA-like"/>
    <property type="match status" value="1"/>
</dbReference>
<dbReference type="CDD" id="cd00082">
    <property type="entry name" value="HisKA"/>
    <property type="match status" value="2"/>
</dbReference>
<evidence type="ECO:0000256" key="3">
    <source>
        <dbReference type="ARBA" id="ARBA00012438"/>
    </source>
</evidence>
<dbReference type="eggNOG" id="COG2203">
    <property type="taxonomic scope" value="Bacteria"/>
</dbReference>
<feature type="modified residue" description="4-aspartylphosphate" evidence="7">
    <location>
        <position position="710"/>
    </location>
</feature>
<evidence type="ECO:0000256" key="6">
    <source>
        <dbReference type="ARBA" id="ARBA00022777"/>
    </source>
</evidence>
<dbReference type="STRING" id="266265.Bxe_B0221"/>
<dbReference type="Gene3D" id="1.10.287.130">
    <property type="match status" value="2"/>
</dbReference>
<dbReference type="EMBL" id="CP000271">
    <property type="protein sequence ID" value="ABE35722.1"/>
    <property type="molecule type" value="Genomic_DNA"/>
</dbReference>
<gene>
    <name evidence="11" type="ORF">Bxe_B0221</name>
</gene>
<dbReference type="InterPro" id="IPR005467">
    <property type="entry name" value="His_kinase_dom"/>
</dbReference>
<evidence type="ECO:0000256" key="1">
    <source>
        <dbReference type="ARBA" id="ARBA00000085"/>
    </source>
</evidence>
<dbReference type="InterPro" id="IPR001789">
    <property type="entry name" value="Sig_transdc_resp-reg_receiver"/>
</dbReference>
<dbReference type="Pfam" id="PF02518">
    <property type="entry name" value="HATPase_c"/>
    <property type="match status" value="2"/>
</dbReference>
<dbReference type="Pfam" id="PF08447">
    <property type="entry name" value="PAS_3"/>
    <property type="match status" value="1"/>
</dbReference>
<dbReference type="SUPFAM" id="SSF55874">
    <property type="entry name" value="ATPase domain of HSP90 chaperone/DNA topoisomerase II/histidine kinase"/>
    <property type="match status" value="2"/>
</dbReference>
<keyword evidence="12" id="KW-1185">Reference proteome</keyword>
<feature type="domain" description="Response regulatory" evidence="9">
    <location>
        <begin position="1536"/>
        <end position="1650"/>
    </location>
</feature>
<organism evidence="11 12">
    <name type="scientific">Paraburkholderia xenovorans (strain LB400)</name>
    <dbReference type="NCBI Taxonomy" id="266265"/>
    <lineage>
        <taxon>Bacteria</taxon>
        <taxon>Pseudomonadati</taxon>
        <taxon>Pseudomonadota</taxon>
        <taxon>Betaproteobacteria</taxon>
        <taxon>Burkholderiales</taxon>
        <taxon>Burkholderiaceae</taxon>
        <taxon>Paraburkholderia</taxon>
    </lineage>
</organism>
<feature type="domain" description="PAS" evidence="10">
    <location>
        <begin position="997"/>
        <end position="1064"/>
    </location>
</feature>
<dbReference type="eggNOG" id="COG0745">
    <property type="taxonomic scope" value="Bacteria"/>
</dbReference>
<dbReference type="Pfam" id="PF00072">
    <property type="entry name" value="Response_reg"/>
    <property type="match status" value="3"/>
</dbReference>
<dbReference type="InterPro" id="IPR000014">
    <property type="entry name" value="PAS"/>
</dbReference>
<reference evidence="11 12" key="1">
    <citation type="journal article" date="2006" name="Proc. Natl. Acad. Sci. U.S.A.">
        <title>Burkholderia xenovorans LB400 harbors a multi-replicon, 9.73-Mbp genome shaped for versatility.</title>
        <authorList>
            <person name="Chain P.S."/>
            <person name="Denef V.J."/>
            <person name="Konstantinidis K.T."/>
            <person name="Vergez L.M."/>
            <person name="Agullo L."/>
            <person name="Reyes V.L."/>
            <person name="Hauser L."/>
            <person name="Cordova M."/>
            <person name="Gomez L."/>
            <person name="Gonzalez M."/>
            <person name="Land M."/>
            <person name="Lao V."/>
            <person name="Larimer F."/>
            <person name="LiPuma J.J."/>
            <person name="Mahenthiralingam E."/>
            <person name="Malfatti S.A."/>
            <person name="Marx C.J."/>
            <person name="Parnell J.J."/>
            <person name="Ramette A."/>
            <person name="Richardson P."/>
            <person name="Seeger M."/>
            <person name="Smith D."/>
            <person name="Spilker T."/>
            <person name="Sul W.J."/>
            <person name="Tsoi T.V."/>
            <person name="Ulrich L.E."/>
            <person name="Zhulin I.B."/>
            <person name="Tiedje J.M."/>
        </authorList>
    </citation>
    <scope>NUCLEOTIDE SEQUENCE [LARGE SCALE GENOMIC DNA]</scope>
    <source>
        <strain evidence="11 12">LB400</strain>
    </source>
</reference>